<dbReference type="Pfam" id="PF14298">
    <property type="entry name" value="DUF4374"/>
    <property type="match status" value="2"/>
</dbReference>
<organism evidence="1 2">
    <name type="scientific">Sphingobacterium micropteri</name>
    <dbReference type="NCBI Taxonomy" id="2763501"/>
    <lineage>
        <taxon>Bacteria</taxon>
        <taxon>Pseudomonadati</taxon>
        <taxon>Bacteroidota</taxon>
        <taxon>Sphingobacteriia</taxon>
        <taxon>Sphingobacteriales</taxon>
        <taxon>Sphingobacteriaceae</taxon>
        <taxon>Sphingobacterium</taxon>
    </lineage>
</organism>
<dbReference type="Proteomes" id="UP000602759">
    <property type="component" value="Unassembled WGS sequence"/>
</dbReference>
<name>A0ABR7YTV1_9SPHI</name>
<dbReference type="RefSeq" id="WP_190995462.1">
    <property type="nucleotide sequence ID" value="NZ_JACOIK010000013.1"/>
</dbReference>
<protein>
    <submittedName>
        <fullName evidence="1">DUF4374 domain-containing protein</fullName>
    </submittedName>
</protein>
<dbReference type="InterPro" id="IPR025401">
    <property type="entry name" value="DUF4374"/>
</dbReference>
<proteinExistence type="predicted"/>
<dbReference type="PROSITE" id="PS51257">
    <property type="entry name" value="PROKAR_LIPOPROTEIN"/>
    <property type="match status" value="1"/>
</dbReference>
<gene>
    <name evidence="1" type="ORF">H8B06_17340</name>
</gene>
<reference evidence="1 2" key="1">
    <citation type="submission" date="2020-08" db="EMBL/GenBank/DDBJ databases">
        <title>Sphingobacterium sp. DN00404 isolated from aquaculture water.</title>
        <authorList>
            <person name="Zhang M."/>
        </authorList>
    </citation>
    <scope>NUCLEOTIDE SEQUENCE [LARGE SCALE GENOMIC DNA]</scope>
    <source>
        <strain evidence="1 2">DN00404</strain>
    </source>
</reference>
<evidence type="ECO:0000313" key="2">
    <source>
        <dbReference type="Proteomes" id="UP000602759"/>
    </source>
</evidence>
<comment type="caution">
    <text evidence="1">The sequence shown here is derived from an EMBL/GenBank/DDBJ whole genome shotgun (WGS) entry which is preliminary data.</text>
</comment>
<keyword evidence="2" id="KW-1185">Reference proteome</keyword>
<evidence type="ECO:0000313" key="1">
    <source>
        <dbReference type="EMBL" id="MBD1434593.1"/>
    </source>
</evidence>
<dbReference type="EMBL" id="JACOIK010000013">
    <property type="protein sequence ID" value="MBD1434593.1"/>
    <property type="molecule type" value="Genomic_DNA"/>
</dbReference>
<sequence>MIKFNSRVVKGTLAVALAVSTAACTKNDGPENGRESNDVEFFIAAQESDNAAYLLAVPDITKQETLSIKGQGLETDAFGSWLFPTPYIGIGLKYQKGDPGLGIGVGLGADGNIVQSGGEFQIVSRFTTYGVFQEKVLTVVGGVTVADDPNNIYSTFNFVDPAKNNAVTSVTKSTTNLTGNGEYATLSGVVEFGNEFLTALVPSSIGTSTGSGGSSTGATAYPDSVWVAAYDKDLNVKRIYGDDRISAATGRHRSQYYSSISDDGKGNVYVFSPSNDASKKPAGVIRINSGTSSFDESYYWNLENEVAKTGKDGKLLFKQMYHVGGDYFILGYLIPGTNPIEGSVPNINALALVNVVDKTFKWVEGLPDFNYYPSFGTPIAEDGKFYVPVKEVDKLPTVYIVDSATGKATKGIEVDTKTISGIGKLRKK</sequence>
<accession>A0ABR7YTV1</accession>